<dbReference type="AlphaFoldDB" id="A0A4Q9L2A7"/>
<gene>
    <name evidence="1" type="ORF">CWI39_1469p0020</name>
</gene>
<dbReference type="Proteomes" id="UP000293045">
    <property type="component" value="Unassembled WGS sequence"/>
</dbReference>
<dbReference type="SUPFAM" id="SSF52047">
    <property type="entry name" value="RNI-like"/>
    <property type="match status" value="1"/>
</dbReference>
<proteinExistence type="predicted"/>
<organism evidence="1 2">
    <name type="scientific">Hamiltosporidium magnivora</name>
    <dbReference type="NCBI Taxonomy" id="148818"/>
    <lineage>
        <taxon>Eukaryota</taxon>
        <taxon>Fungi</taxon>
        <taxon>Fungi incertae sedis</taxon>
        <taxon>Microsporidia</taxon>
        <taxon>Dubosqiidae</taxon>
        <taxon>Hamiltosporidium</taxon>
    </lineage>
</organism>
<name>A0A4Q9L2A7_9MICR</name>
<comment type="caution">
    <text evidence="1">The sequence shown here is derived from an EMBL/GenBank/DDBJ whole genome shotgun (WGS) entry which is preliminary data.</text>
</comment>
<dbReference type="VEuPathDB" id="MicrosporidiaDB:CWI36_0152p0030"/>
<sequence>MNDIKENFRIVDFLRLIHIIDIFKFKKDKNFNSLILNLLHFTIYNSKKMYERLDIIEKLNTSSSLFESILCEICKIYFFDGKTFLLNILNHNDNKEIAELIFLNRICKLMKYNHFSRNTFKLICQVIGPRKVLLNLEDSNEVSFSFSMFKMFLSSEVICFYHWKDMKFLQSSIENCIFKNIKSLVFINCLFSSLTESVFENFTELKSIYLFNSSTTNTVFSYKIYDLMKDIVCSLYYEINNEEKLRKFMTLTNNRYCQPKKYHIQYFDPKIEGFDFQDRFCSKKYKIISFDSIVITQSFVSFKTTILNHEYFTRMNLILKKVFLTTLKFQNTLVKESIRNLYIYNSEFTNEFLFDILLLSNLQVIPITDSTFIFDNYKIKYTEHLLMQELFINRCKSEKNDEIFEFINSMPNLKSLKLTPNSNISLFKYVFKYNMMKLKNLEKFKIKDENKCDKGYSDSLYLEKIIELEINCLFEQSFLYTLFLNQKLENLEKIHIYNCNIGLKDKNSRRNYTRIRDILFSNT</sequence>
<reference evidence="1 2" key="1">
    <citation type="submission" date="2017-12" db="EMBL/GenBank/DDBJ databases">
        <authorList>
            <person name="Pombert J.-F."/>
            <person name="Haag K.L."/>
            <person name="Ebert D."/>
        </authorList>
    </citation>
    <scope>NUCLEOTIDE SEQUENCE [LARGE SCALE GENOMIC DNA]</scope>
    <source>
        <strain evidence="1">IL-BN-2</strain>
    </source>
</reference>
<accession>A0A4Q9L2A7</accession>
<dbReference type="VEuPathDB" id="MicrosporidiaDB:CWI39_1469p0020"/>
<evidence type="ECO:0000313" key="1">
    <source>
        <dbReference type="EMBL" id="TBU01155.1"/>
    </source>
</evidence>
<evidence type="ECO:0000313" key="2">
    <source>
        <dbReference type="Proteomes" id="UP000293045"/>
    </source>
</evidence>
<protein>
    <submittedName>
        <fullName evidence="1">Uncharacterized protein</fullName>
    </submittedName>
</protein>
<feature type="non-terminal residue" evidence="1">
    <location>
        <position position="523"/>
    </location>
</feature>
<dbReference type="EMBL" id="PIXR01001469">
    <property type="protein sequence ID" value="TBU01155.1"/>
    <property type="molecule type" value="Genomic_DNA"/>
</dbReference>